<proteinExistence type="predicted"/>
<dbReference type="InterPro" id="IPR023214">
    <property type="entry name" value="HAD_sf"/>
</dbReference>
<dbReference type="InterPro" id="IPR036412">
    <property type="entry name" value="HAD-like_sf"/>
</dbReference>
<dbReference type="SUPFAM" id="SSF56784">
    <property type="entry name" value="HAD-like"/>
    <property type="match status" value="1"/>
</dbReference>
<sequence>MSTHPPGRSARPAVVVFDVLDTLFPLAPLEWRFREAGIPRVLMGRWADHLSRDVFALALVGGDRSFEDVVRGALRDITGHQIAPGAEDAIFDGLSSLEPRREAAAALTAVREAGLRAVALGNTDPATTAALVGRAGLEGLLGHLGDGGPDRVWKPAPAAYLGATRSLGVAPGRIALVTAHGWDVAGAARAGWVTGWSAHLEGRFPAVFGAPDATGGDLAETVAALLAPPGP</sequence>
<keyword evidence="1 2" id="KW-0378">Hydrolase</keyword>
<accession>A0ABU2M3C3</accession>
<dbReference type="Gene3D" id="1.10.150.240">
    <property type="entry name" value="Putative phosphatase, domain 2"/>
    <property type="match status" value="1"/>
</dbReference>
<dbReference type="Gene3D" id="3.40.50.1000">
    <property type="entry name" value="HAD superfamily/HAD-like"/>
    <property type="match status" value="1"/>
</dbReference>
<dbReference type="Proteomes" id="UP001183390">
    <property type="component" value="Unassembled WGS sequence"/>
</dbReference>
<dbReference type="RefSeq" id="WP_311509900.1">
    <property type="nucleotide sequence ID" value="NZ_JAVREP010000001.1"/>
</dbReference>
<dbReference type="InterPro" id="IPR051540">
    <property type="entry name" value="S-2-haloacid_dehalogenase"/>
</dbReference>
<protein>
    <submittedName>
        <fullName evidence="2">HAD family hydrolase</fullName>
    </submittedName>
</protein>
<comment type="caution">
    <text evidence="2">The sequence shown here is derived from an EMBL/GenBank/DDBJ whole genome shotgun (WGS) entry which is preliminary data.</text>
</comment>
<keyword evidence="3" id="KW-1185">Reference proteome</keyword>
<organism evidence="2 3">
    <name type="scientific">Nocardiopsis lambiniae</name>
    <dbReference type="NCBI Taxonomy" id="3075539"/>
    <lineage>
        <taxon>Bacteria</taxon>
        <taxon>Bacillati</taxon>
        <taxon>Actinomycetota</taxon>
        <taxon>Actinomycetes</taxon>
        <taxon>Streptosporangiales</taxon>
        <taxon>Nocardiopsidaceae</taxon>
        <taxon>Nocardiopsis</taxon>
    </lineage>
</organism>
<reference evidence="3" key="1">
    <citation type="submission" date="2023-07" db="EMBL/GenBank/DDBJ databases">
        <title>30 novel species of actinomycetes from the DSMZ collection.</title>
        <authorList>
            <person name="Nouioui I."/>
        </authorList>
    </citation>
    <scope>NUCLEOTIDE SEQUENCE [LARGE SCALE GENOMIC DNA]</scope>
    <source>
        <strain evidence="3">DSM 44743</strain>
    </source>
</reference>
<name>A0ABU2M3C3_9ACTN</name>
<evidence type="ECO:0000256" key="1">
    <source>
        <dbReference type="ARBA" id="ARBA00022801"/>
    </source>
</evidence>
<dbReference type="GO" id="GO:0016787">
    <property type="term" value="F:hydrolase activity"/>
    <property type="evidence" value="ECO:0007669"/>
    <property type="project" value="UniProtKB-KW"/>
</dbReference>
<dbReference type="Pfam" id="PF00702">
    <property type="entry name" value="Hydrolase"/>
    <property type="match status" value="1"/>
</dbReference>
<dbReference type="PANTHER" id="PTHR43316:SF3">
    <property type="entry name" value="HALOACID DEHALOGENASE, TYPE II (AFU_ORTHOLOGUE AFUA_2G07750)-RELATED"/>
    <property type="match status" value="1"/>
</dbReference>
<evidence type="ECO:0000313" key="3">
    <source>
        <dbReference type="Proteomes" id="UP001183390"/>
    </source>
</evidence>
<gene>
    <name evidence="2" type="ORF">RM479_01630</name>
</gene>
<dbReference type="EMBL" id="JAVREP010000001">
    <property type="protein sequence ID" value="MDT0327102.1"/>
    <property type="molecule type" value="Genomic_DNA"/>
</dbReference>
<dbReference type="InterPro" id="IPR023198">
    <property type="entry name" value="PGP-like_dom2"/>
</dbReference>
<evidence type="ECO:0000313" key="2">
    <source>
        <dbReference type="EMBL" id="MDT0327102.1"/>
    </source>
</evidence>
<dbReference type="PANTHER" id="PTHR43316">
    <property type="entry name" value="HYDROLASE, HALOACID DELAHOGENASE-RELATED"/>
    <property type="match status" value="1"/>
</dbReference>